<feature type="chain" id="PRO_5040438883" evidence="1">
    <location>
        <begin position="18"/>
        <end position="181"/>
    </location>
</feature>
<keyword evidence="3" id="KW-1185">Reference proteome</keyword>
<accession>A0A9P6XZS9</accession>
<gene>
    <name evidence="2" type="ORF">G6F50_015158</name>
</gene>
<dbReference type="AlphaFoldDB" id="A0A9P6XZS9"/>
<sequence>MSPWLSVLCGVLVLVAAAYLLYVPAAGVAAGPVPGARDARCADEGRRAVPLDRKAAVQGIRRRSVAFDVLARLCAGLRAEQRGGRGADPGGVHDRGLVAVEPGPDPVPALGQRAAHDDLVPDQHQPAALLGPGAAVLSLADDRHHRPAGGDADDGAGVGRGDAARVVLACAAGCGGHRYRR</sequence>
<keyword evidence="1" id="KW-0732">Signal</keyword>
<dbReference type="EMBL" id="JAANIU010008021">
    <property type="protein sequence ID" value="KAG1536095.1"/>
    <property type="molecule type" value="Genomic_DNA"/>
</dbReference>
<dbReference type="Proteomes" id="UP000740926">
    <property type="component" value="Unassembled WGS sequence"/>
</dbReference>
<evidence type="ECO:0000313" key="3">
    <source>
        <dbReference type="Proteomes" id="UP000740926"/>
    </source>
</evidence>
<comment type="caution">
    <text evidence="2">The sequence shown here is derived from an EMBL/GenBank/DDBJ whole genome shotgun (WGS) entry which is preliminary data.</text>
</comment>
<protein>
    <submittedName>
        <fullName evidence="2">Uncharacterized protein</fullName>
    </submittedName>
</protein>
<reference evidence="2 3" key="1">
    <citation type="journal article" date="2020" name="Microb. Genom.">
        <title>Genetic diversity of clinical and environmental Mucorales isolates obtained from an investigation of mucormycosis cases among solid organ transplant recipients.</title>
        <authorList>
            <person name="Nguyen M.H."/>
            <person name="Kaul D."/>
            <person name="Muto C."/>
            <person name="Cheng S.J."/>
            <person name="Richter R.A."/>
            <person name="Bruno V.M."/>
            <person name="Liu G."/>
            <person name="Beyhan S."/>
            <person name="Sundermann A.J."/>
            <person name="Mounaud S."/>
            <person name="Pasculle A.W."/>
            <person name="Nierman W.C."/>
            <person name="Driscoll E."/>
            <person name="Cumbie R."/>
            <person name="Clancy C.J."/>
            <person name="Dupont C.L."/>
        </authorList>
    </citation>
    <scope>NUCLEOTIDE SEQUENCE [LARGE SCALE GENOMIC DNA]</scope>
    <source>
        <strain evidence="2 3">GL24</strain>
    </source>
</reference>
<proteinExistence type="predicted"/>
<evidence type="ECO:0000313" key="2">
    <source>
        <dbReference type="EMBL" id="KAG1536095.1"/>
    </source>
</evidence>
<feature type="signal peptide" evidence="1">
    <location>
        <begin position="1"/>
        <end position="17"/>
    </location>
</feature>
<evidence type="ECO:0000256" key="1">
    <source>
        <dbReference type="SAM" id="SignalP"/>
    </source>
</evidence>
<organism evidence="2 3">
    <name type="scientific">Rhizopus delemar</name>
    <dbReference type="NCBI Taxonomy" id="936053"/>
    <lineage>
        <taxon>Eukaryota</taxon>
        <taxon>Fungi</taxon>
        <taxon>Fungi incertae sedis</taxon>
        <taxon>Mucoromycota</taxon>
        <taxon>Mucoromycotina</taxon>
        <taxon>Mucoromycetes</taxon>
        <taxon>Mucorales</taxon>
        <taxon>Mucorineae</taxon>
        <taxon>Rhizopodaceae</taxon>
        <taxon>Rhizopus</taxon>
    </lineage>
</organism>
<name>A0A9P6XZS9_9FUNG</name>